<protein>
    <recommendedName>
        <fullName evidence="1">Uracil-DNA glycosylase-like domain-containing protein</fullName>
    </recommendedName>
</protein>
<keyword evidence="3" id="KW-1185">Reference proteome</keyword>
<dbReference type="OrthoDB" id="7107805at2"/>
<dbReference type="EMBL" id="FOYQ01000002">
    <property type="protein sequence ID" value="SFR53217.1"/>
    <property type="molecule type" value="Genomic_DNA"/>
</dbReference>
<dbReference type="SUPFAM" id="SSF52141">
    <property type="entry name" value="Uracil-DNA glycosylase-like"/>
    <property type="match status" value="1"/>
</dbReference>
<dbReference type="Proteomes" id="UP000199534">
    <property type="component" value="Unassembled WGS sequence"/>
</dbReference>
<dbReference type="Pfam" id="PF03167">
    <property type="entry name" value="UDG"/>
    <property type="match status" value="1"/>
</dbReference>
<accession>A0A1I6HG43</accession>
<dbReference type="CDD" id="cd19375">
    <property type="entry name" value="UDG-F3-like_SMUG2"/>
    <property type="match status" value="1"/>
</dbReference>
<dbReference type="Gene3D" id="3.40.470.10">
    <property type="entry name" value="Uracil-DNA glycosylase-like domain"/>
    <property type="match status" value="1"/>
</dbReference>
<dbReference type="STRING" id="400055.SAMN04490243_2685"/>
<gene>
    <name evidence="2" type="ORF">SAMN04490243_2685</name>
</gene>
<sequence>MTLADRIIAFNQNLAFTGKLPRGIRILNPFQESTSVREISEGFYRKYYNDTRPRKLILGINPGRLGAGSTGIPFTDTKRLQEVCGLAGPEFHTHEPSSVFIYRMIEAFGGPEAFYSEYYINSVCPLGFIIHKEKTDRWVNYNYYDSPELFAAVRDFALEKLKEQIGWGMQTAQVYSLGKKNAKYLRELTKEANLFEKVVPLDHPRYIVQYKSRQMETYVDKYLQVLGK</sequence>
<name>A0A1I6HG43_9FLAO</name>
<evidence type="ECO:0000313" key="2">
    <source>
        <dbReference type="EMBL" id="SFR53217.1"/>
    </source>
</evidence>
<reference evidence="2 3" key="1">
    <citation type="submission" date="2016-10" db="EMBL/GenBank/DDBJ databases">
        <authorList>
            <person name="de Groot N.N."/>
        </authorList>
    </citation>
    <scope>NUCLEOTIDE SEQUENCE [LARGE SCALE GENOMIC DNA]</scope>
    <source>
        <strain evidence="2 3">DSM 21019</strain>
    </source>
</reference>
<organism evidence="2 3">
    <name type="scientific">Robiginitalea myxolifaciens</name>
    <dbReference type="NCBI Taxonomy" id="400055"/>
    <lineage>
        <taxon>Bacteria</taxon>
        <taxon>Pseudomonadati</taxon>
        <taxon>Bacteroidota</taxon>
        <taxon>Flavobacteriia</taxon>
        <taxon>Flavobacteriales</taxon>
        <taxon>Flavobacteriaceae</taxon>
        <taxon>Robiginitalea</taxon>
    </lineage>
</organism>
<dbReference type="AlphaFoldDB" id="A0A1I6HG43"/>
<dbReference type="InterPro" id="IPR036895">
    <property type="entry name" value="Uracil-DNA_glycosylase-like_sf"/>
</dbReference>
<dbReference type="InterPro" id="IPR005122">
    <property type="entry name" value="Uracil-DNA_glycosylase-like"/>
</dbReference>
<evidence type="ECO:0000259" key="1">
    <source>
        <dbReference type="Pfam" id="PF03167"/>
    </source>
</evidence>
<evidence type="ECO:0000313" key="3">
    <source>
        <dbReference type="Proteomes" id="UP000199534"/>
    </source>
</evidence>
<proteinExistence type="predicted"/>
<feature type="domain" description="Uracil-DNA glycosylase-like" evidence="1">
    <location>
        <begin position="46"/>
        <end position="226"/>
    </location>
</feature>
<dbReference type="RefSeq" id="WP_092983090.1">
    <property type="nucleotide sequence ID" value="NZ_FOYQ01000002.1"/>
</dbReference>
<dbReference type="InterPro" id="IPR032579">
    <property type="entry name" value="Phe_SMUG2-like"/>
</dbReference>